<dbReference type="AlphaFoldDB" id="A0A0F0LDE2"/>
<keyword evidence="3" id="KW-1185">Reference proteome</keyword>
<evidence type="ECO:0000256" key="1">
    <source>
        <dbReference type="SAM" id="MobiDB-lite"/>
    </source>
</evidence>
<accession>A0A0F0LDE2</accession>
<evidence type="ECO:0000313" key="2">
    <source>
        <dbReference type="EMBL" id="KJL31163.1"/>
    </source>
</evidence>
<feature type="region of interest" description="Disordered" evidence="1">
    <location>
        <begin position="1"/>
        <end position="59"/>
    </location>
</feature>
<dbReference type="Proteomes" id="UP000033740">
    <property type="component" value="Unassembled WGS sequence"/>
</dbReference>
<gene>
    <name evidence="2" type="ORF">RS86_03279</name>
</gene>
<organism evidence="2 3">
    <name type="scientific">Microbacterium azadirachtae</name>
    <dbReference type="NCBI Taxonomy" id="582680"/>
    <lineage>
        <taxon>Bacteria</taxon>
        <taxon>Bacillati</taxon>
        <taxon>Actinomycetota</taxon>
        <taxon>Actinomycetes</taxon>
        <taxon>Micrococcales</taxon>
        <taxon>Microbacteriaceae</taxon>
        <taxon>Microbacterium</taxon>
    </lineage>
</organism>
<comment type="caution">
    <text evidence="2">The sequence shown here is derived from an EMBL/GenBank/DDBJ whole genome shotgun (WGS) entry which is preliminary data.</text>
</comment>
<feature type="compositionally biased region" description="Gly residues" evidence="1">
    <location>
        <begin position="13"/>
        <end position="24"/>
    </location>
</feature>
<proteinExistence type="predicted"/>
<dbReference type="STRING" id="582680.RS86_03279"/>
<dbReference type="EMBL" id="JYIX01000039">
    <property type="protein sequence ID" value="KJL31163.1"/>
    <property type="molecule type" value="Genomic_DNA"/>
</dbReference>
<dbReference type="RefSeq" id="WP_045273347.1">
    <property type="nucleotide sequence ID" value="NZ_JYIX01000039.1"/>
</dbReference>
<sequence>MNAKGGGRRAILPGGGVEGGGTPAGQGAEAAAQESDAEDEPGLVAPEGSEPGWPSDDEALEDVRPVVLGAAWRLPVVLLAMDGTEEAGLDLQFDPETGEPLAEE</sequence>
<reference evidence="2 3" key="1">
    <citation type="submission" date="2015-02" db="EMBL/GenBank/DDBJ databases">
        <title>Draft genome sequences of ten Microbacterium spp. with emphasis on heavy metal contaminated environments.</title>
        <authorList>
            <person name="Corretto E."/>
        </authorList>
    </citation>
    <scope>NUCLEOTIDE SEQUENCE [LARGE SCALE GENOMIC DNA]</scope>
    <source>
        <strain evidence="2 3">ARN176</strain>
    </source>
</reference>
<evidence type="ECO:0000313" key="3">
    <source>
        <dbReference type="Proteomes" id="UP000033740"/>
    </source>
</evidence>
<feature type="compositionally biased region" description="Low complexity" evidence="1">
    <location>
        <begin position="25"/>
        <end position="34"/>
    </location>
</feature>
<protein>
    <submittedName>
        <fullName evidence="2">Uncharacterized protein</fullName>
    </submittedName>
</protein>
<name>A0A0F0LDE2_9MICO</name>
<dbReference type="PATRIC" id="fig|582680.6.peg.3362"/>